<dbReference type="GO" id="GO:0004497">
    <property type="term" value="F:monooxygenase activity"/>
    <property type="evidence" value="ECO:0007669"/>
    <property type="project" value="UniProtKB-KW"/>
</dbReference>
<keyword evidence="3" id="KW-0560">Oxidoreductase</keyword>
<dbReference type="SUPFAM" id="SSF51905">
    <property type="entry name" value="FAD/NAD(P)-binding domain"/>
    <property type="match status" value="1"/>
</dbReference>
<dbReference type="Gene3D" id="3.50.50.60">
    <property type="entry name" value="FAD/NAD(P)-binding domain"/>
    <property type="match status" value="1"/>
</dbReference>
<dbReference type="AlphaFoldDB" id="A0A520N5Q9"/>
<proteinExistence type="inferred from homology"/>
<dbReference type="Proteomes" id="UP000315283">
    <property type="component" value="Unassembled WGS sequence"/>
</dbReference>
<evidence type="ECO:0000256" key="3">
    <source>
        <dbReference type="ARBA" id="ARBA00023033"/>
    </source>
</evidence>
<comment type="cofactor">
    <cofactor evidence="1">
        <name>FAD</name>
        <dbReference type="ChEBI" id="CHEBI:57692"/>
    </cofactor>
</comment>
<evidence type="ECO:0000313" key="5">
    <source>
        <dbReference type="Proteomes" id="UP000315283"/>
    </source>
</evidence>
<feature type="non-terminal residue" evidence="4">
    <location>
        <position position="96"/>
    </location>
</feature>
<sequence length="96" mass="10698">MHKDVIVVGAGISGIAAGYNLKKTCADKSFSILEGRKNLGGTWDLFKYPGIRSDSDMHTLGFRFKPWIHDKSIADGPSILEYLNETVDENNLRENI</sequence>
<organism evidence="4 5">
    <name type="scientific">SAR86 cluster bacterium</name>
    <dbReference type="NCBI Taxonomy" id="2030880"/>
    <lineage>
        <taxon>Bacteria</taxon>
        <taxon>Pseudomonadati</taxon>
        <taxon>Pseudomonadota</taxon>
        <taxon>Gammaproteobacteria</taxon>
        <taxon>SAR86 cluster</taxon>
    </lineage>
</organism>
<keyword evidence="3" id="KW-0503">Monooxygenase</keyword>
<dbReference type="InterPro" id="IPR051820">
    <property type="entry name" value="FAD-binding_MO"/>
</dbReference>
<comment type="similarity">
    <text evidence="2">Belongs to the FAD-binding monooxygenase family.</text>
</comment>
<evidence type="ECO:0000256" key="1">
    <source>
        <dbReference type="ARBA" id="ARBA00001974"/>
    </source>
</evidence>
<comment type="caution">
    <text evidence="4">The sequence shown here is derived from an EMBL/GenBank/DDBJ whole genome shotgun (WGS) entry which is preliminary data.</text>
</comment>
<dbReference type="Pfam" id="PF13450">
    <property type="entry name" value="NAD_binding_8"/>
    <property type="match status" value="1"/>
</dbReference>
<reference evidence="4 5" key="1">
    <citation type="submission" date="2019-02" db="EMBL/GenBank/DDBJ databases">
        <title>Prokaryotic population dynamics and viral predation in marine succession experiment using metagenomics: the confinement effect.</title>
        <authorList>
            <person name="Haro-Moreno J.M."/>
            <person name="Rodriguez-Valera F."/>
            <person name="Lopez-Perez M."/>
        </authorList>
    </citation>
    <scope>NUCLEOTIDE SEQUENCE [LARGE SCALE GENOMIC DNA]</scope>
    <source>
        <strain evidence="4">MED-G164</strain>
    </source>
</reference>
<protein>
    <submittedName>
        <fullName evidence="4">NAD(P)/FAD-dependent oxidoreductase</fullName>
    </submittedName>
</protein>
<evidence type="ECO:0000313" key="4">
    <source>
        <dbReference type="EMBL" id="RZO28820.1"/>
    </source>
</evidence>
<dbReference type="EMBL" id="SHBJ01000007">
    <property type="protein sequence ID" value="RZO28820.1"/>
    <property type="molecule type" value="Genomic_DNA"/>
</dbReference>
<accession>A0A520N5Q9</accession>
<evidence type="ECO:0000256" key="2">
    <source>
        <dbReference type="ARBA" id="ARBA00010139"/>
    </source>
</evidence>
<dbReference type="PANTHER" id="PTHR43872:SF1">
    <property type="entry name" value="MONOOXYGENASE, PUTATIVE (AFU_ORTHOLOGUE AFUA_8G02570)-RELATED"/>
    <property type="match status" value="1"/>
</dbReference>
<dbReference type="InterPro" id="IPR036188">
    <property type="entry name" value="FAD/NAD-bd_sf"/>
</dbReference>
<name>A0A520N5Q9_9GAMM</name>
<gene>
    <name evidence="4" type="ORF">EVA97_01560</name>
</gene>
<dbReference type="PANTHER" id="PTHR43872">
    <property type="entry name" value="MONOOXYGENASE, PUTATIVE (AFU_ORTHOLOGUE AFUA_8G02570)-RELATED"/>
    <property type="match status" value="1"/>
</dbReference>